<keyword evidence="5" id="KW-1185">Reference proteome</keyword>
<dbReference type="Proteomes" id="UP000750711">
    <property type="component" value="Unassembled WGS sequence"/>
</dbReference>
<name>A0A9P8L988_9PEZI</name>
<evidence type="ECO:0000259" key="3">
    <source>
        <dbReference type="Pfam" id="PF24883"/>
    </source>
</evidence>
<dbReference type="Gene3D" id="1.25.40.20">
    <property type="entry name" value="Ankyrin repeat-containing domain"/>
    <property type="match status" value="1"/>
</dbReference>
<feature type="repeat" description="ANK" evidence="2">
    <location>
        <begin position="675"/>
        <end position="699"/>
    </location>
</feature>
<accession>A0A9P8L988</accession>
<feature type="repeat" description="ANK" evidence="2">
    <location>
        <begin position="709"/>
        <end position="734"/>
    </location>
</feature>
<keyword evidence="1" id="KW-0677">Repeat</keyword>
<organism evidence="4 5">
    <name type="scientific">Trichoglossum hirsutum</name>
    <dbReference type="NCBI Taxonomy" id="265104"/>
    <lineage>
        <taxon>Eukaryota</taxon>
        <taxon>Fungi</taxon>
        <taxon>Dikarya</taxon>
        <taxon>Ascomycota</taxon>
        <taxon>Pezizomycotina</taxon>
        <taxon>Geoglossomycetes</taxon>
        <taxon>Geoglossales</taxon>
        <taxon>Geoglossaceae</taxon>
        <taxon>Trichoglossum</taxon>
    </lineage>
</organism>
<dbReference type="PANTHER" id="PTHR10039:SF5">
    <property type="entry name" value="NACHT DOMAIN-CONTAINING PROTEIN"/>
    <property type="match status" value="1"/>
</dbReference>
<sequence>MDMCRFTGPHDVEYKKVASAFHRIMTLAPSQPKCEEKLLLKEEQIQMLLDSLRFDQIDARQMTIKNAHAKTCKWLLGNSKYVDWLDATKLYEHHGFLWIKGKPGTGKSTLMKFALASARKVMKGKIIISFFFNARGGDLEKTTLGIYRSLLLQLLEQFPALQYVFNSLGLSTSSISIYHQWSIESLKILLEQAIQNLGGSCVICFIDALDECEEYQIRDMISFFDHIGELTVSTGIRFQVCFSSRHYPHITIRKGLDLVLEGQEGHSQDIIKYLNSELKIGHSKLAEQIRTEIQEKASGIFMWVVLVVGILKQEYDSGRMHALRRRLREIPSDLHELFHDILMRDSHNKDELVLCIQWILFTRQPLSPEQLYFAILSGVEPEALSRWDSDETPMDTIERFILSSSKGLAEITKSKSPKAQFIHESVKDFLIKENGLANIWPDLKSNFQGQSHERLKQCCLNYMGPTIYADLDFSKSHSKAIEEGAVAVRKSTVVAFPFLEYAVHNVLYHADVAEGCGISQANFVQRFPLADWIKIENLLEKHEIRRHSEKVSLLYILAEGNMSNLIRGYPSILSCLEVEEERYGPPLFAALATRSEEAVRTFVEAHTVNRSPRYWLHGFHNQHCQDNNSQHWFGRDFKFSKRRTVLSYLAELGDEVMFAVVLKTGQVEVNLKDKNGQTPLWWAAEKGHEVIVKLLLETGKVDIDLKDKCGRTPLWRAVEEGHEAVVKLLLATEK</sequence>
<dbReference type="EMBL" id="JAGHQM010000993">
    <property type="protein sequence ID" value="KAH0556849.1"/>
    <property type="molecule type" value="Genomic_DNA"/>
</dbReference>
<dbReference type="InterPro" id="IPR002110">
    <property type="entry name" value="Ankyrin_rpt"/>
</dbReference>
<dbReference type="InterPro" id="IPR027417">
    <property type="entry name" value="P-loop_NTPase"/>
</dbReference>
<proteinExistence type="predicted"/>
<dbReference type="PROSITE" id="PS50088">
    <property type="entry name" value="ANK_REPEAT"/>
    <property type="match status" value="2"/>
</dbReference>
<dbReference type="Gene3D" id="3.40.50.300">
    <property type="entry name" value="P-loop containing nucleotide triphosphate hydrolases"/>
    <property type="match status" value="1"/>
</dbReference>
<dbReference type="SMART" id="SM00248">
    <property type="entry name" value="ANK"/>
    <property type="match status" value="3"/>
</dbReference>
<dbReference type="SUPFAM" id="SSF48403">
    <property type="entry name" value="Ankyrin repeat"/>
    <property type="match status" value="1"/>
</dbReference>
<evidence type="ECO:0000313" key="5">
    <source>
        <dbReference type="Proteomes" id="UP000750711"/>
    </source>
</evidence>
<dbReference type="PANTHER" id="PTHR10039">
    <property type="entry name" value="AMELOGENIN"/>
    <property type="match status" value="1"/>
</dbReference>
<protein>
    <recommendedName>
        <fullName evidence="3">Nephrocystin 3-like N-terminal domain-containing protein</fullName>
    </recommendedName>
</protein>
<keyword evidence="2" id="KW-0040">ANK repeat</keyword>
<dbReference type="Pfam" id="PF24883">
    <property type="entry name" value="NPHP3_N"/>
    <property type="match status" value="1"/>
</dbReference>
<feature type="domain" description="Nephrocystin 3-like N-terminal" evidence="3">
    <location>
        <begin position="71"/>
        <end position="245"/>
    </location>
</feature>
<dbReference type="AlphaFoldDB" id="A0A9P8L988"/>
<dbReference type="Pfam" id="PF12796">
    <property type="entry name" value="Ank_2"/>
    <property type="match status" value="1"/>
</dbReference>
<evidence type="ECO:0000313" key="4">
    <source>
        <dbReference type="EMBL" id="KAH0556849.1"/>
    </source>
</evidence>
<gene>
    <name evidence="4" type="ORF">GP486_005359</name>
</gene>
<dbReference type="InterPro" id="IPR056884">
    <property type="entry name" value="NPHP3-like_N"/>
</dbReference>
<dbReference type="InterPro" id="IPR036770">
    <property type="entry name" value="Ankyrin_rpt-contain_sf"/>
</dbReference>
<reference evidence="4" key="1">
    <citation type="submission" date="2021-03" db="EMBL/GenBank/DDBJ databases">
        <title>Comparative genomics and phylogenomic investigation of the class Geoglossomycetes provide insights into ecological specialization and systematics.</title>
        <authorList>
            <person name="Melie T."/>
            <person name="Pirro S."/>
            <person name="Miller A.N."/>
            <person name="Quandt A."/>
        </authorList>
    </citation>
    <scope>NUCLEOTIDE SEQUENCE</scope>
    <source>
        <strain evidence="4">CAQ_001_2017</strain>
    </source>
</reference>
<feature type="non-terminal residue" evidence="4">
    <location>
        <position position="734"/>
    </location>
</feature>
<evidence type="ECO:0000256" key="1">
    <source>
        <dbReference type="ARBA" id="ARBA00022737"/>
    </source>
</evidence>
<dbReference type="SUPFAM" id="SSF52540">
    <property type="entry name" value="P-loop containing nucleoside triphosphate hydrolases"/>
    <property type="match status" value="1"/>
</dbReference>
<comment type="caution">
    <text evidence="4">The sequence shown here is derived from an EMBL/GenBank/DDBJ whole genome shotgun (WGS) entry which is preliminary data.</text>
</comment>
<evidence type="ECO:0000256" key="2">
    <source>
        <dbReference type="PROSITE-ProRule" id="PRU00023"/>
    </source>
</evidence>
<dbReference type="PROSITE" id="PS50297">
    <property type="entry name" value="ANK_REP_REGION"/>
    <property type="match status" value="2"/>
</dbReference>